<reference evidence="2" key="1">
    <citation type="submission" date="2020-12" db="EMBL/GenBank/DDBJ databases">
        <title>Metabolic potential, ecology and presence of endohyphal bacteria is reflected in genomic diversity of Mucoromycotina.</title>
        <authorList>
            <person name="Muszewska A."/>
            <person name="Okrasinska A."/>
            <person name="Steczkiewicz K."/>
            <person name="Drgas O."/>
            <person name="Orlowska M."/>
            <person name="Perlinska-Lenart U."/>
            <person name="Aleksandrzak-Piekarczyk T."/>
            <person name="Szatraj K."/>
            <person name="Zielenkiewicz U."/>
            <person name="Pilsyk S."/>
            <person name="Malc E."/>
            <person name="Mieczkowski P."/>
            <person name="Kruszewska J.S."/>
            <person name="Biernat P."/>
            <person name="Pawlowska J."/>
        </authorList>
    </citation>
    <scope>NUCLEOTIDE SEQUENCE</scope>
    <source>
        <strain evidence="2">WA0000017839</strain>
    </source>
</reference>
<organism evidence="2 3">
    <name type="scientific">Mucor saturninus</name>
    <dbReference type="NCBI Taxonomy" id="64648"/>
    <lineage>
        <taxon>Eukaryota</taxon>
        <taxon>Fungi</taxon>
        <taxon>Fungi incertae sedis</taxon>
        <taxon>Mucoromycota</taxon>
        <taxon>Mucoromycotina</taxon>
        <taxon>Mucoromycetes</taxon>
        <taxon>Mucorales</taxon>
        <taxon>Mucorineae</taxon>
        <taxon>Mucoraceae</taxon>
        <taxon>Mucor</taxon>
    </lineage>
</organism>
<dbReference type="InterPro" id="IPR050869">
    <property type="entry name" value="H3K4_H4K5_MeTrfase"/>
</dbReference>
<proteinExistence type="predicted"/>
<sequence>MNDLLEIAFLPGKGRGFKAKDYIPAGTTLHISHPLATTVSQEWLPETCQACFHFIYPKKHKVRAVTPQEQSLLATRWQLPLKKNSVLFKDVLFCSLQCKQDVIAKPDWELSLAINYRLDLEFARSTQTDLSTSPILESSAEEFIDIESDDALEAWLDHAWDSLTDNLDLHQPVEDSDRAMCRLIASCILRKNNEIDADIDTTFTTSAHTPQYKNLLVIQNNELSLFKSLYKSPITKLPKNPAASNLPQEILDVMALYSFFKRAVSQPLYHVPQLTHVNHQVFRAIFFRERANSFGLWEMGDEEIAKGTGGVSDDLELLGFGIYPSAVYFNHSCDANVIKIRDGNRMKFIARRMIDQDEEACISYGSVDDSLFVRRQRLFEHYHFTCACTKCVQEELYDDIIR</sequence>
<comment type="caution">
    <text evidence="2">The sequence shown here is derived from an EMBL/GenBank/DDBJ whole genome shotgun (WGS) entry which is preliminary data.</text>
</comment>
<feature type="domain" description="SET" evidence="1">
    <location>
        <begin position="3"/>
        <end position="365"/>
    </location>
</feature>
<dbReference type="SMART" id="SM00317">
    <property type="entry name" value="SET"/>
    <property type="match status" value="1"/>
</dbReference>
<dbReference type="PROSITE" id="PS50280">
    <property type="entry name" value="SET"/>
    <property type="match status" value="1"/>
</dbReference>
<accession>A0A8H7V345</accession>
<dbReference type="GO" id="GO:0005634">
    <property type="term" value="C:nucleus"/>
    <property type="evidence" value="ECO:0007669"/>
    <property type="project" value="TreeGrafter"/>
</dbReference>
<dbReference type="SUPFAM" id="SSF82199">
    <property type="entry name" value="SET domain"/>
    <property type="match status" value="1"/>
</dbReference>
<dbReference type="InterPro" id="IPR046341">
    <property type="entry name" value="SET_dom_sf"/>
</dbReference>
<name>A0A8H7V345_9FUNG</name>
<dbReference type="OrthoDB" id="1028014at2759"/>
<dbReference type="Gene3D" id="2.170.270.10">
    <property type="entry name" value="SET domain"/>
    <property type="match status" value="1"/>
</dbReference>
<dbReference type="PANTHER" id="PTHR12197">
    <property type="entry name" value="HISTONE-LYSINE N-METHYLTRANSFERASE SMYD"/>
    <property type="match status" value="1"/>
</dbReference>
<dbReference type="Proteomes" id="UP000603453">
    <property type="component" value="Unassembled WGS sequence"/>
</dbReference>
<keyword evidence="3" id="KW-1185">Reference proteome</keyword>
<dbReference type="AlphaFoldDB" id="A0A8H7V345"/>
<protein>
    <recommendedName>
        <fullName evidence="1">SET domain-containing protein</fullName>
    </recommendedName>
</protein>
<dbReference type="Pfam" id="PF00856">
    <property type="entry name" value="SET"/>
    <property type="match status" value="1"/>
</dbReference>
<dbReference type="CDD" id="cd20071">
    <property type="entry name" value="SET_SMYD"/>
    <property type="match status" value="1"/>
</dbReference>
<evidence type="ECO:0000313" key="2">
    <source>
        <dbReference type="EMBL" id="KAG2205430.1"/>
    </source>
</evidence>
<dbReference type="InterPro" id="IPR001214">
    <property type="entry name" value="SET_dom"/>
</dbReference>
<evidence type="ECO:0000313" key="3">
    <source>
        <dbReference type="Proteomes" id="UP000603453"/>
    </source>
</evidence>
<evidence type="ECO:0000259" key="1">
    <source>
        <dbReference type="PROSITE" id="PS50280"/>
    </source>
</evidence>
<dbReference type="EMBL" id="JAEPRD010000037">
    <property type="protein sequence ID" value="KAG2205430.1"/>
    <property type="molecule type" value="Genomic_DNA"/>
</dbReference>
<gene>
    <name evidence="2" type="ORF">INT47_007215</name>
</gene>
<dbReference type="PANTHER" id="PTHR12197:SF294">
    <property type="entry name" value="POTENTIAL PROTEIN LYSINE METHYLTRANSFERASE SET6"/>
    <property type="match status" value="1"/>
</dbReference>